<dbReference type="AlphaFoldDB" id="G0VD95"/>
<dbReference type="GO" id="GO:0006400">
    <property type="term" value="P:tRNA modification"/>
    <property type="evidence" value="ECO:0007669"/>
    <property type="project" value="EnsemblFungi"/>
</dbReference>
<evidence type="ECO:0000256" key="11">
    <source>
        <dbReference type="ARBA" id="ARBA00023211"/>
    </source>
</evidence>
<dbReference type="GO" id="GO:0034458">
    <property type="term" value="F:3'-5' RNA helicase activity"/>
    <property type="evidence" value="ECO:0007669"/>
    <property type="project" value="EnsemblFungi"/>
</dbReference>
<comment type="similarity">
    <text evidence="3">Belongs to the DNA polymerase type-B-like family.</text>
</comment>
<keyword evidence="6" id="KW-0808">Transferase</keyword>
<dbReference type="SUPFAM" id="SSF81631">
    <property type="entry name" value="PAP/OAS1 substrate-binding domain"/>
    <property type="match status" value="1"/>
</dbReference>
<comment type="cofactor">
    <cofactor evidence="2">
        <name>Mg(2+)</name>
        <dbReference type="ChEBI" id="CHEBI:18420"/>
    </cofactor>
</comment>
<dbReference type="Pfam" id="PF22600">
    <property type="entry name" value="MTPAP-like_central"/>
    <property type="match status" value="1"/>
</dbReference>
<feature type="region of interest" description="Disordered" evidence="14">
    <location>
        <begin position="531"/>
        <end position="586"/>
    </location>
</feature>
<dbReference type="HOGENOM" id="CLU_013572_5_0_1"/>
<keyword evidence="11" id="KW-0464">Manganese</keyword>
<dbReference type="FunCoup" id="G0VD95">
    <property type="interactions" value="637"/>
</dbReference>
<dbReference type="GO" id="GO:0034475">
    <property type="term" value="P:U4 snRNA 3'-end processing"/>
    <property type="evidence" value="ECO:0007669"/>
    <property type="project" value="EnsemblFungi"/>
</dbReference>
<feature type="region of interest" description="Disordered" evidence="14">
    <location>
        <begin position="1"/>
        <end position="93"/>
    </location>
</feature>
<dbReference type="OMA" id="IIKQFLH"/>
<feature type="compositionally biased region" description="Basic and acidic residues" evidence="14">
    <location>
        <begin position="12"/>
        <end position="26"/>
    </location>
</feature>
<dbReference type="GO" id="GO:0071051">
    <property type="term" value="P:poly(A)-dependent snoRNA 3'-end processing"/>
    <property type="evidence" value="ECO:0007669"/>
    <property type="project" value="EnsemblFungi"/>
</dbReference>
<feature type="compositionally biased region" description="Basic residues" evidence="14">
    <location>
        <begin position="37"/>
        <end position="51"/>
    </location>
</feature>
<dbReference type="GO" id="GO:0071035">
    <property type="term" value="P:nuclear polyadenylation-dependent rRNA catabolic process"/>
    <property type="evidence" value="ECO:0007669"/>
    <property type="project" value="EnsemblFungi"/>
</dbReference>
<evidence type="ECO:0000256" key="6">
    <source>
        <dbReference type="ARBA" id="ARBA00022679"/>
    </source>
</evidence>
<keyword evidence="9" id="KW-0498">Mitosis</keyword>
<dbReference type="GeneID" id="96903038"/>
<evidence type="ECO:0000256" key="4">
    <source>
        <dbReference type="ARBA" id="ARBA00012388"/>
    </source>
</evidence>
<evidence type="ECO:0000256" key="12">
    <source>
        <dbReference type="ARBA" id="ARBA00023306"/>
    </source>
</evidence>
<dbReference type="GO" id="GO:0043634">
    <property type="term" value="P:polyadenylation-dependent ncRNA catabolic process"/>
    <property type="evidence" value="ECO:0007669"/>
    <property type="project" value="TreeGrafter"/>
</dbReference>
<comment type="catalytic activity">
    <reaction evidence="13">
        <text>RNA(n) + ATP = RNA(n)-3'-adenine ribonucleotide + diphosphate</text>
        <dbReference type="Rhea" id="RHEA:11332"/>
        <dbReference type="Rhea" id="RHEA-COMP:14527"/>
        <dbReference type="Rhea" id="RHEA-COMP:17347"/>
        <dbReference type="ChEBI" id="CHEBI:30616"/>
        <dbReference type="ChEBI" id="CHEBI:33019"/>
        <dbReference type="ChEBI" id="CHEBI:140395"/>
        <dbReference type="ChEBI" id="CHEBI:173115"/>
        <dbReference type="EC" id="2.7.7.19"/>
    </reaction>
</comment>
<keyword evidence="10" id="KW-0460">Magnesium</keyword>
<keyword evidence="7" id="KW-0548">Nucleotidyltransferase</keyword>
<dbReference type="GO" id="GO:0042138">
    <property type="term" value="P:meiotic DNA double-strand break formation"/>
    <property type="evidence" value="ECO:0007669"/>
    <property type="project" value="EnsemblFungi"/>
</dbReference>
<dbReference type="GO" id="GO:0051575">
    <property type="term" value="F:5'-deoxyribose-5-phosphate lyase activity"/>
    <property type="evidence" value="ECO:0007669"/>
    <property type="project" value="EnsemblFungi"/>
</dbReference>
<dbReference type="eggNOG" id="KOG1906">
    <property type="taxonomic scope" value="Eukaryota"/>
</dbReference>
<evidence type="ECO:0000259" key="16">
    <source>
        <dbReference type="Pfam" id="PF22600"/>
    </source>
</evidence>
<dbReference type="EC" id="2.7.7.19" evidence="4"/>
<evidence type="ECO:0000256" key="3">
    <source>
        <dbReference type="ARBA" id="ARBA00008593"/>
    </source>
</evidence>
<dbReference type="Proteomes" id="UP000001640">
    <property type="component" value="Chromosome 3"/>
</dbReference>
<dbReference type="GO" id="GO:0006284">
    <property type="term" value="P:base-excision repair"/>
    <property type="evidence" value="ECO:0007669"/>
    <property type="project" value="EnsemblFungi"/>
</dbReference>
<evidence type="ECO:0000256" key="5">
    <source>
        <dbReference type="ARBA" id="ARBA00022618"/>
    </source>
</evidence>
<accession>G0VD95</accession>
<dbReference type="STRING" id="1064592.G0VD95"/>
<evidence type="ECO:0000256" key="10">
    <source>
        <dbReference type="ARBA" id="ARBA00022842"/>
    </source>
</evidence>
<dbReference type="InParanoid" id="G0VD95"/>
<protein>
    <recommendedName>
        <fullName evidence="4">polynucleotide adenylyltransferase</fullName>
        <ecNumber evidence="4">2.7.7.19</ecNumber>
    </recommendedName>
</protein>
<proteinExistence type="inferred from homology"/>
<feature type="domain" description="Poly(A) RNA polymerase mitochondrial-like central palm" evidence="16">
    <location>
        <begin position="178"/>
        <end position="310"/>
    </location>
</feature>
<dbReference type="CDD" id="cd05402">
    <property type="entry name" value="NT_PAP_TUTase"/>
    <property type="match status" value="1"/>
</dbReference>
<dbReference type="InterPro" id="IPR002058">
    <property type="entry name" value="PAP_assoc"/>
</dbReference>
<dbReference type="Gene3D" id="1.10.1410.10">
    <property type="match status" value="1"/>
</dbReference>
<keyword evidence="18" id="KW-1185">Reference proteome</keyword>
<sequence>MATKSTTSSIKQKPEKIKSKKIEISKGKGMKNSSKSKNSKHGKKSMRRSKNKNQNNKPPTTVRSTDGITFLESSSESEGYDDYDGHFDNPTESEDKDLKMAKVAVEKVPQLQNNKLEDNQDFIAFSASSSDEKDIQEKQALEVDEQVTKEPTKILKSDYPWIINHDHSKQKEISDWLTLEIADFVSYISPSREEIESRNQTISKVRNAVKQLWPDADLHVFGSYATDLYLPGSDIDCVINSKAGDKENRNSLYSLASFLKQQGLATQIEVIAKTRVPIIKFVEPESNIHIDVSFERTNGLEAAKLIREWLQDTPGLRELVLIIKQFLHSRRLNNVHTGGLGGFSIICIVFSFLQMHPRIITNEIDPMENLGVLLIEFFELYGKNFGYDDVAISVTDGYPSYLPKSSWKGLQQTRGSFSLAIQDPGDETNNISRGSFNLRDIKKGFAGAFDLLTNRCFELDQTSFKQRVGKSILGNVIKYRGKERDFKDERSLVVNKAIVENEKYHKKRSRIVHKVNPDEVSQTVEVVADEDDGDDMYIVEEPPSKKRKKSSNKAEKIKKKKTVDSYMGLPSEEKEDEDDYNPTLLR</sequence>
<reference key="2">
    <citation type="submission" date="2011-08" db="EMBL/GenBank/DDBJ databases">
        <title>Genome sequence of Naumovozyma castellii.</title>
        <authorList>
            <person name="Gordon J.L."/>
            <person name="Armisen D."/>
            <person name="Proux-Wera E."/>
            <person name="OhEigeartaigh S.S."/>
            <person name="Byrne K.P."/>
            <person name="Wolfe K.H."/>
        </authorList>
    </citation>
    <scope>NUCLEOTIDE SEQUENCE</scope>
    <source>
        <strain>Type strain:CBS 4309</strain>
    </source>
</reference>
<dbReference type="EMBL" id="HE576754">
    <property type="protein sequence ID" value="CCC69457.1"/>
    <property type="molecule type" value="Genomic_DNA"/>
</dbReference>
<dbReference type="InterPro" id="IPR043519">
    <property type="entry name" value="NT_sf"/>
</dbReference>
<evidence type="ECO:0000256" key="1">
    <source>
        <dbReference type="ARBA" id="ARBA00001936"/>
    </source>
</evidence>
<keyword evidence="8" id="KW-0479">Metal-binding</keyword>
<dbReference type="InterPro" id="IPR054708">
    <property type="entry name" value="MTPAP-like_central"/>
</dbReference>
<dbReference type="Pfam" id="PF03828">
    <property type="entry name" value="PAP_assoc"/>
    <property type="match status" value="1"/>
</dbReference>
<dbReference type="GO" id="GO:0071037">
    <property type="term" value="P:nuclear polyadenylation-dependent snRNA catabolic process"/>
    <property type="evidence" value="ECO:0007669"/>
    <property type="project" value="EnsemblFungi"/>
</dbReference>
<dbReference type="GO" id="GO:0071036">
    <property type="term" value="P:nuclear polyadenylation-dependent snoRNA catabolic process"/>
    <property type="evidence" value="ECO:0007669"/>
    <property type="project" value="EnsemblFungi"/>
</dbReference>
<dbReference type="InterPro" id="IPR045862">
    <property type="entry name" value="Trf4-like"/>
</dbReference>
<dbReference type="GO" id="GO:0071031">
    <property type="term" value="P:nuclear mRNA surveillance of mRNA 3'-end processing"/>
    <property type="evidence" value="ECO:0007669"/>
    <property type="project" value="EnsemblFungi"/>
</dbReference>
<dbReference type="GO" id="GO:0045910">
    <property type="term" value="P:negative regulation of DNA recombination"/>
    <property type="evidence" value="ECO:0007669"/>
    <property type="project" value="EnsemblFungi"/>
</dbReference>
<dbReference type="GO" id="GO:0005730">
    <property type="term" value="C:nucleolus"/>
    <property type="evidence" value="ECO:0007669"/>
    <property type="project" value="EnsemblFungi"/>
</dbReference>
<dbReference type="PANTHER" id="PTHR23092:SF15">
    <property type="entry name" value="INACTIVE NON-CANONICAL POLY(A) RNA POLYMERASE PROTEIN TRF4-2-RELATED"/>
    <property type="match status" value="1"/>
</dbReference>
<evidence type="ECO:0000256" key="2">
    <source>
        <dbReference type="ARBA" id="ARBA00001946"/>
    </source>
</evidence>
<evidence type="ECO:0000256" key="14">
    <source>
        <dbReference type="SAM" id="MobiDB-lite"/>
    </source>
</evidence>
<dbReference type="GO" id="GO:1990817">
    <property type="term" value="F:poly(A) RNA polymerase activity"/>
    <property type="evidence" value="ECO:0007669"/>
    <property type="project" value="UniProtKB-EC"/>
</dbReference>
<dbReference type="RefSeq" id="XP_003675821.1">
    <property type="nucleotide sequence ID" value="XM_003675773.1"/>
</dbReference>
<dbReference type="GO" id="GO:0005829">
    <property type="term" value="C:cytosol"/>
    <property type="evidence" value="ECO:0007669"/>
    <property type="project" value="EnsemblFungi"/>
</dbReference>
<dbReference type="FunFam" id="3.30.460.10:FF:000006">
    <property type="entry name" value="non-canonical poly(A) RNA polymerase PAPD5"/>
    <property type="match status" value="1"/>
</dbReference>
<reference evidence="17 18" key="1">
    <citation type="journal article" date="2011" name="Proc. Natl. Acad. Sci. U.S.A.">
        <title>Evolutionary erosion of yeast sex chromosomes by mating-type switching accidents.</title>
        <authorList>
            <person name="Gordon J.L."/>
            <person name="Armisen D."/>
            <person name="Proux-Wera E."/>
            <person name="Oheigeartaigh S.S."/>
            <person name="Byrne K.P."/>
            <person name="Wolfe K.H."/>
        </authorList>
    </citation>
    <scope>NUCLEOTIDE SEQUENCE [LARGE SCALE GENOMIC DNA]</scope>
    <source>
        <strain evidence="18">ATCC 76901 / BCRC 22586 / CBS 4309 / NBRC 1992 / NRRL Y-12630</strain>
    </source>
</reference>
<keyword evidence="5" id="KW-0132">Cell division</keyword>
<name>G0VD95_NAUCA</name>
<gene>
    <name evidence="17" type="primary">NCAS0C04670</name>
    <name evidence="17" type="ordered locus">NCAS_0C04670</name>
</gene>
<dbReference type="GO" id="GO:0051301">
    <property type="term" value="P:cell division"/>
    <property type="evidence" value="ECO:0007669"/>
    <property type="project" value="UniProtKB-KW"/>
</dbReference>
<dbReference type="GO" id="GO:0071039">
    <property type="term" value="P:nuclear polyadenylation-dependent CUT catabolic process"/>
    <property type="evidence" value="ECO:0007669"/>
    <property type="project" value="EnsemblFungi"/>
</dbReference>
<comment type="cofactor">
    <cofactor evidence="1">
        <name>Mn(2+)</name>
        <dbReference type="ChEBI" id="CHEBI:29035"/>
    </cofactor>
</comment>
<feature type="compositionally biased region" description="Polar residues" evidence="14">
    <location>
        <begin position="58"/>
        <end position="67"/>
    </location>
</feature>
<evidence type="ECO:0000256" key="8">
    <source>
        <dbReference type="ARBA" id="ARBA00022723"/>
    </source>
</evidence>
<dbReference type="GO" id="GO:0046872">
    <property type="term" value="F:metal ion binding"/>
    <property type="evidence" value="ECO:0007669"/>
    <property type="project" value="UniProtKB-KW"/>
</dbReference>
<evidence type="ECO:0000259" key="15">
    <source>
        <dbReference type="Pfam" id="PF03828"/>
    </source>
</evidence>
<feature type="domain" description="PAP-associated" evidence="15">
    <location>
        <begin position="369"/>
        <end position="429"/>
    </location>
</feature>
<evidence type="ECO:0000313" key="17">
    <source>
        <dbReference type="EMBL" id="CCC69457.1"/>
    </source>
</evidence>
<keyword evidence="12" id="KW-0131">Cell cycle</keyword>
<evidence type="ECO:0000256" key="9">
    <source>
        <dbReference type="ARBA" id="ARBA00022776"/>
    </source>
</evidence>
<dbReference type="Gene3D" id="3.30.460.10">
    <property type="entry name" value="Beta Polymerase, domain 2"/>
    <property type="match status" value="1"/>
</dbReference>
<evidence type="ECO:0000313" key="18">
    <source>
        <dbReference type="Proteomes" id="UP000001640"/>
    </source>
</evidence>
<evidence type="ECO:0000256" key="13">
    <source>
        <dbReference type="ARBA" id="ARBA00048830"/>
    </source>
</evidence>
<dbReference type="KEGG" id="ncs:NCAS_0C04670"/>
<dbReference type="GO" id="GO:0071038">
    <property type="term" value="P:TRAMP-dependent tRNA surveillance pathway"/>
    <property type="evidence" value="ECO:0007669"/>
    <property type="project" value="EnsemblFungi"/>
</dbReference>
<dbReference type="GO" id="GO:0031499">
    <property type="term" value="C:TRAMP complex"/>
    <property type="evidence" value="ECO:0007669"/>
    <property type="project" value="EnsemblFungi"/>
</dbReference>
<organism evidence="17 18">
    <name type="scientific">Naumovozyma castellii</name>
    <name type="common">Yeast</name>
    <name type="synonym">Saccharomyces castellii</name>
    <dbReference type="NCBI Taxonomy" id="27288"/>
    <lineage>
        <taxon>Eukaryota</taxon>
        <taxon>Fungi</taxon>
        <taxon>Dikarya</taxon>
        <taxon>Ascomycota</taxon>
        <taxon>Saccharomycotina</taxon>
        <taxon>Saccharomycetes</taxon>
        <taxon>Saccharomycetales</taxon>
        <taxon>Saccharomycetaceae</taxon>
        <taxon>Naumovozyma</taxon>
    </lineage>
</organism>
<dbReference type="FunFam" id="1.10.1410.10:FF:000003">
    <property type="entry name" value="non-canonical poly(A) RNA polymerase PAPD7"/>
    <property type="match status" value="1"/>
</dbReference>
<dbReference type="GO" id="GO:0071044">
    <property type="term" value="P:histone mRNA catabolic process"/>
    <property type="evidence" value="ECO:0007669"/>
    <property type="project" value="EnsemblFungi"/>
</dbReference>
<dbReference type="SUPFAM" id="SSF81301">
    <property type="entry name" value="Nucleotidyltransferase"/>
    <property type="match status" value="1"/>
</dbReference>
<dbReference type="OrthoDB" id="273917at2759"/>
<evidence type="ECO:0000256" key="7">
    <source>
        <dbReference type="ARBA" id="ARBA00022695"/>
    </source>
</evidence>
<dbReference type="PANTHER" id="PTHR23092">
    <property type="entry name" value="POLY(A) RNA POLYMERASE"/>
    <property type="match status" value="1"/>
</dbReference>
<feature type="compositionally biased region" description="Basic residues" evidence="14">
    <location>
        <begin position="545"/>
        <end position="561"/>
    </location>
</feature>
<dbReference type="GO" id="GO:0003729">
    <property type="term" value="F:mRNA binding"/>
    <property type="evidence" value="ECO:0007669"/>
    <property type="project" value="TreeGrafter"/>
</dbReference>
<dbReference type="GO" id="GO:0071040">
    <property type="term" value="P:nuclear polyadenylation-dependent antisense transcript catabolic process"/>
    <property type="evidence" value="ECO:0007669"/>
    <property type="project" value="EnsemblFungi"/>
</dbReference>
<dbReference type="GO" id="GO:0071042">
    <property type="term" value="P:nuclear polyadenylation-dependent mRNA catabolic process"/>
    <property type="evidence" value="ECO:0007669"/>
    <property type="project" value="EnsemblFungi"/>
</dbReference>